<keyword evidence="2" id="KW-1185">Reference proteome</keyword>
<accession>A0ACC1YCM2</accession>
<evidence type="ECO:0000313" key="2">
    <source>
        <dbReference type="Proteomes" id="UP001164539"/>
    </source>
</evidence>
<reference evidence="1 2" key="1">
    <citation type="journal article" date="2023" name="Science">
        <title>Complex scaffold remodeling in plant triterpene biosynthesis.</title>
        <authorList>
            <person name="De La Pena R."/>
            <person name="Hodgson H."/>
            <person name="Liu J.C."/>
            <person name="Stephenson M.J."/>
            <person name="Martin A.C."/>
            <person name="Owen C."/>
            <person name="Harkess A."/>
            <person name="Leebens-Mack J."/>
            <person name="Jimenez L.E."/>
            <person name="Osbourn A."/>
            <person name="Sattely E.S."/>
        </authorList>
    </citation>
    <scope>NUCLEOTIDE SEQUENCE [LARGE SCALE GENOMIC DNA]</scope>
    <source>
        <strain evidence="2">cv. JPN11</strain>
        <tissue evidence="1">Leaf</tissue>
    </source>
</reference>
<name>A0ACC1YCM2_MELAZ</name>
<comment type="caution">
    <text evidence="1">The sequence shown here is derived from an EMBL/GenBank/DDBJ whole genome shotgun (WGS) entry which is preliminary data.</text>
</comment>
<proteinExistence type="predicted"/>
<gene>
    <name evidence="1" type="ORF">OWV82_009216</name>
</gene>
<protein>
    <submittedName>
        <fullName evidence="1">Uncharacterized protein</fullName>
    </submittedName>
</protein>
<sequence length="147" mass="15196">MQLISVLVGTWNKDEPRFCRAKESIAACGFCCSNACVGMLLQAGDCGSLSAVEGDDCGGLSTDADYGESDGVSGLDVVESAGLVVGQYVEFGGLDGVECDDVGDGIDAKDFEVIEDVELHPCDSVDKRMEAKAGAEALAGVCMIVKK</sequence>
<organism evidence="1 2">
    <name type="scientific">Melia azedarach</name>
    <name type="common">Chinaberry tree</name>
    <dbReference type="NCBI Taxonomy" id="155640"/>
    <lineage>
        <taxon>Eukaryota</taxon>
        <taxon>Viridiplantae</taxon>
        <taxon>Streptophyta</taxon>
        <taxon>Embryophyta</taxon>
        <taxon>Tracheophyta</taxon>
        <taxon>Spermatophyta</taxon>
        <taxon>Magnoliopsida</taxon>
        <taxon>eudicotyledons</taxon>
        <taxon>Gunneridae</taxon>
        <taxon>Pentapetalae</taxon>
        <taxon>rosids</taxon>
        <taxon>malvids</taxon>
        <taxon>Sapindales</taxon>
        <taxon>Meliaceae</taxon>
        <taxon>Melia</taxon>
    </lineage>
</organism>
<dbReference type="EMBL" id="CM051397">
    <property type="protein sequence ID" value="KAJ4721540.1"/>
    <property type="molecule type" value="Genomic_DNA"/>
</dbReference>
<dbReference type="Proteomes" id="UP001164539">
    <property type="component" value="Chromosome 4"/>
</dbReference>
<evidence type="ECO:0000313" key="1">
    <source>
        <dbReference type="EMBL" id="KAJ4721540.1"/>
    </source>
</evidence>